<gene>
    <name evidence="1" type="ORF">EDC35_105120</name>
</gene>
<evidence type="ECO:0008006" key="3">
    <source>
        <dbReference type="Google" id="ProtNLM"/>
    </source>
</evidence>
<accession>A0A4R3MYH4</accession>
<sequence>MKVTRTLHADVPAELTPICQAMGYLRADIWRRYGALGNIGRSALDIRKDIVTRNLYGGLPVDGTIRNETTKDVVNDLLTYKAAAKLKVRQAIAKKQQWKRYNRRMSGWAKGVLAEALDSVCEQRDAEHVLVNGAYTSQMDSTTGRLQGRRVGDKFYRVTGDVLQADHNAALNVLARLADPEIKRFTPYRDVKRLLLARSPAPLSVKRLELGGSPRQPSADKSI</sequence>
<name>A0A4R3MYH4_9GAMM</name>
<dbReference type="AlphaFoldDB" id="A0A4R3MYH4"/>
<comment type="caution">
    <text evidence="1">The sequence shown here is derived from an EMBL/GenBank/DDBJ whole genome shotgun (WGS) entry which is preliminary data.</text>
</comment>
<evidence type="ECO:0000313" key="1">
    <source>
        <dbReference type="EMBL" id="TCT20681.1"/>
    </source>
</evidence>
<reference evidence="1 2" key="1">
    <citation type="submission" date="2019-03" db="EMBL/GenBank/DDBJ databases">
        <title>Genomic Encyclopedia of Type Strains, Phase IV (KMG-IV): sequencing the most valuable type-strain genomes for metagenomic binning, comparative biology and taxonomic classification.</title>
        <authorList>
            <person name="Goeker M."/>
        </authorList>
    </citation>
    <scope>NUCLEOTIDE SEQUENCE [LARGE SCALE GENOMIC DNA]</scope>
    <source>
        <strain evidence="1 2">DSM 13587</strain>
    </source>
</reference>
<organism evidence="1 2">
    <name type="scientific">Thiobaca trueperi</name>
    <dbReference type="NCBI Taxonomy" id="127458"/>
    <lineage>
        <taxon>Bacteria</taxon>
        <taxon>Pseudomonadati</taxon>
        <taxon>Pseudomonadota</taxon>
        <taxon>Gammaproteobacteria</taxon>
        <taxon>Chromatiales</taxon>
        <taxon>Chromatiaceae</taxon>
        <taxon>Thiobaca</taxon>
    </lineage>
</organism>
<keyword evidence="2" id="KW-1185">Reference proteome</keyword>
<dbReference type="EMBL" id="SMAO01000005">
    <property type="protein sequence ID" value="TCT20681.1"/>
    <property type="molecule type" value="Genomic_DNA"/>
</dbReference>
<evidence type="ECO:0000313" key="2">
    <source>
        <dbReference type="Proteomes" id="UP000295717"/>
    </source>
</evidence>
<proteinExistence type="predicted"/>
<protein>
    <recommendedName>
        <fullName evidence="3">Transposase</fullName>
    </recommendedName>
</protein>
<dbReference type="Proteomes" id="UP000295717">
    <property type="component" value="Unassembled WGS sequence"/>
</dbReference>
<dbReference type="RefSeq" id="WP_165903414.1">
    <property type="nucleotide sequence ID" value="NZ_SMAO01000005.1"/>
</dbReference>